<dbReference type="STRING" id="91928.A0A0D2BGW9"/>
<dbReference type="HOGENOM" id="CLU_004184_3_2_1"/>
<dbReference type="RefSeq" id="XP_016238081.1">
    <property type="nucleotide sequence ID" value="XM_016379404.1"/>
</dbReference>
<evidence type="ECO:0000313" key="2">
    <source>
        <dbReference type="EMBL" id="KIW17865.1"/>
    </source>
</evidence>
<dbReference type="InterPro" id="IPR010730">
    <property type="entry name" value="HET"/>
</dbReference>
<accession>A0A0D2BGW9</accession>
<evidence type="ECO:0000313" key="3">
    <source>
        <dbReference type="Proteomes" id="UP000053328"/>
    </source>
</evidence>
<keyword evidence="3" id="KW-1185">Reference proteome</keyword>
<dbReference type="OrthoDB" id="4106239at2759"/>
<evidence type="ECO:0000259" key="1">
    <source>
        <dbReference type="Pfam" id="PF06985"/>
    </source>
</evidence>
<dbReference type="Proteomes" id="UP000053328">
    <property type="component" value="Unassembled WGS sequence"/>
</dbReference>
<dbReference type="GeneID" id="27332143"/>
<dbReference type="AlphaFoldDB" id="A0A0D2BGW9"/>
<dbReference type="InterPro" id="IPR052895">
    <property type="entry name" value="HetReg/Transcr_Mod"/>
</dbReference>
<dbReference type="PANTHER" id="PTHR24148">
    <property type="entry name" value="ANKYRIN REPEAT DOMAIN-CONTAINING PROTEIN 39 HOMOLOG-RELATED"/>
    <property type="match status" value="1"/>
</dbReference>
<dbReference type="Pfam" id="PF06985">
    <property type="entry name" value="HET"/>
    <property type="match status" value="1"/>
</dbReference>
<proteinExistence type="predicted"/>
<dbReference type="VEuPathDB" id="FungiDB:PV08_05060"/>
<protein>
    <recommendedName>
        <fullName evidence="1">Heterokaryon incompatibility domain-containing protein</fullName>
    </recommendedName>
</protein>
<reference evidence="2 3" key="1">
    <citation type="submission" date="2015-01" db="EMBL/GenBank/DDBJ databases">
        <title>The Genome Sequence of Exophiala spinifera CBS89968.</title>
        <authorList>
            <consortium name="The Broad Institute Genomics Platform"/>
            <person name="Cuomo C."/>
            <person name="de Hoog S."/>
            <person name="Gorbushina A."/>
            <person name="Stielow B."/>
            <person name="Teixiera M."/>
            <person name="Abouelleil A."/>
            <person name="Chapman S.B."/>
            <person name="Priest M."/>
            <person name="Young S.K."/>
            <person name="Wortman J."/>
            <person name="Nusbaum C."/>
            <person name="Birren B."/>
        </authorList>
    </citation>
    <scope>NUCLEOTIDE SEQUENCE [LARGE SCALE GENOMIC DNA]</scope>
    <source>
        <strain evidence="2 3">CBS 89968</strain>
    </source>
</reference>
<organism evidence="2 3">
    <name type="scientific">Exophiala spinifera</name>
    <dbReference type="NCBI Taxonomy" id="91928"/>
    <lineage>
        <taxon>Eukaryota</taxon>
        <taxon>Fungi</taxon>
        <taxon>Dikarya</taxon>
        <taxon>Ascomycota</taxon>
        <taxon>Pezizomycotina</taxon>
        <taxon>Eurotiomycetes</taxon>
        <taxon>Chaetothyriomycetidae</taxon>
        <taxon>Chaetothyriales</taxon>
        <taxon>Herpotrichiellaceae</taxon>
        <taxon>Exophiala</taxon>
    </lineage>
</organism>
<feature type="domain" description="Heterokaryon incompatibility" evidence="1">
    <location>
        <begin position="63"/>
        <end position="197"/>
    </location>
</feature>
<dbReference type="EMBL" id="KN847494">
    <property type="protein sequence ID" value="KIW17865.1"/>
    <property type="molecule type" value="Genomic_DNA"/>
</dbReference>
<dbReference type="PANTHER" id="PTHR24148:SF64">
    <property type="entry name" value="HETEROKARYON INCOMPATIBILITY DOMAIN-CONTAINING PROTEIN"/>
    <property type="match status" value="1"/>
</dbReference>
<name>A0A0D2BGW9_9EURO</name>
<sequence>MDAEAAVMPPPAPYRYEPLDSPISIRLLDLLPGAEPDPVHVVLRQVELPEDSDTIAMASEAYYTALSYTWGPPDPQFLIYVQGKSYQARANLLSALSHLRDRQTVQTFWIDALCINQGDVYEKNRQVSLMARIYRTARKTRVWLGSSTDQSLMGIQWLADECDDISNPAYDLRAAPIQSLASLLKQAYWSRVWIIQEFLLARTIELQYGKVVVAGHNLEKVCLAMRHLLPQSQATALVNQRTATLRGDTPLQSQTLESLIRTYSSSECTDRRDRVFALLSLAADCASGTGMKPDYGITRFGLLMQVLEFCRPENPVEFISLLLRALQRHEGDVHWGEALELWTQGTLSQLDPSVWEGFSPEIGFDITRM</sequence>
<gene>
    <name evidence="2" type="ORF">PV08_05060</name>
</gene>